<feature type="binding site" evidence="2">
    <location>
        <position position="340"/>
    </location>
    <ligand>
        <name>substrate</name>
    </ligand>
</feature>
<dbReference type="HAMAP" id="MF_02128">
    <property type="entry name" value="TMP_kinase"/>
    <property type="match status" value="1"/>
</dbReference>
<dbReference type="PANTHER" id="PTHR30270">
    <property type="entry name" value="THIAMINE-MONOPHOSPHATE KINASE"/>
    <property type="match status" value="1"/>
</dbReference>
<dbReference type="GO" id="GO:0000287">
    <property type="term" value="F:magnesium ion binding"/>
    <property type="evidence" value="ECO:0007669"/>
    <property type="project" value="UniProtKB-UniRule"/>
</dbReference>
<dbReference type="Gene3D" id="3.30.1330.10">
    <property type="entry name" value="PurM-like, N-terminal domain"/>
    <property type="match status" value="1"/>
</dbReference>
<comment type="similarity">
    <text evidence="2">Belongs to the thiamine-monophosphate kinase family.</text>
</comment>
<keyword evidence="2 4" id="KW-0808">Transferase</keyword>
<feature type="binding site" evidence="2">
    <location>
        <position position="49"/>
    </location>
    <ligand>
        <name>Mg(2+)</name>
        <dbReference type="ChEBI" id="CHEBI:18420"/>
        <label>2</label>
    </ligand>
</feature>
<organism evidence="4 5">
    <name type="scientific">OM182 bacterium</name>
    <dbReference type="NCBI Taxonomy" id="2510334"/>
    <lineage>
        <taxon>Bacteria</taxon>
        <taxon>Pseudomonadati</taxon>
        <taxon>Pseudomonadota</taxon>
        <taxon>Gammaproteobacteria</taxon>
        <taxon>OMG group</taxon>
        <taxon>OM182 clade</taxon>
    </lineage>
</organism>
<dbReference type="Pfam" id="PF00586">
    <property type="entry name" value="AIRS"/>
    <property type="match status" value="1"/>
</dbReference>
<dbReference type="InterPro" id="IPR036676">
    <property type="entry name" value="PurM-like_C_sf"/>
</dbReference>
<dbReference type="AlphaFoldDB" id="A0A520S3W9"/>
<accession>A0A520S3W9</accession>
<name>A0A520S3W9_9GAMM</name>
<dbReference type="Gene3D" id="3.90.650.10">
    <property type="entry name" value="PurM-like C-terminal domain"/>
    <property type="match status" value="1"/>
</dbReference>
<feature type="binding site" evidence="2">
    <location>
        <position position="49"/>
    </location>
    <ligand>
        <name>Mg(2+)</name>
        <dbReference type="ChEBI" id="CHEBI:18420"/>
        <label>1</label>
    </ligand>
</feature>
<keyword evidence="2" id="KW-0479">Metal-binding</keyword>
<comment type="miscellaneous">
    <text evidence="2">Reaction mechanism of ThiL seems to utilize a direct, inline transfer of the gamma-phosphate of ATP to TMP rather than a phosphorylated enzyme intermediate.</text>
</comment>
<dbReference type="GO" id="GO:0009030">
    <property type="term" value="F:thiamine-phosphate kinase activity"/>
    <property type="evidence" value="ECO:0007669"/>
    <property type="project" value="UniProtKB-UniRule"/>
</dbReference>
<comment type="pathway">
    <text evidence="2">Cofactor biosynthesis; thiamine diphosphate biosynthesis; thiamine diphosphate from thiamine phosphate: step 1/1.</text>
</comment>
<evidence type="ECO:0000313" key="4">
    <source>
        <dbReference type="EMBL" id="RZO77172.1"/>
    </source>
</evidence>
<gene>
    <name evidence="2 4" type="primary">thiL</name>
    <name evidence="4" type="ORF">EVA69_02105</name>
</gene>
<dbReference type="SUPFAM" id="SSF55326">
    <property type="entry name" value="PurM N-terminal domain-like"/>
    <property type="match status" value="1"/>
</dbReference>
<dbReference type="PANTHER" id="PTHR30270:SF0">
    <property type="entry name" value="THIAMINE-MONOPHOSPHATE KINASE"/>
    <property type="match status" value="1"/>
</dbReference>
<dbReference type="GO" id="GO:0009229">
    <property type="term" value="P:thiamine diphosphate biosynthetic process"/>
    <property type="evidence" value="ECO:0007669"/>
    <property type="project" value="UniProtKB-UniRule"/>
</dbReference>
<dbReference type="InterPro" id="IPR016188">
    <property type="entry name" value="PurM-like_N"/>
</dbReference>
<feature type="binding site" evidence="2">
    <location>
        <position position="148"/>
    </location>
    <ligand>
        <name>ATP</name>
        <dbReference type="ChEBI" id="CHEBI:30616"/>
    </ligand>
</feature>
<feature type="binding site" evidence="2">
    <location>
        <position position="284"/>
    </location>
    <ligand>
        <name>substrate</name>
    </ligand>
</feature>
<reference evidence="4 5" key="1">
    <citation type="submission" date="2019-02" db="EMBL/GenBank/DDBJ databases">
        <title>Prokaryotic population dynamics and viral predation in marine succession experiment using metagenomics: the confinement effect.</title>
        <authorList>
            <person name="Haro-Moreno J.M."/>
            <person name="Rodriguez-Valera F."/>
            <person name="Lopez-Perez M."/>
        </authorList>
    </citation>
    <scope>NUCLEOTIDE SEQUENCE [LARGE SCALE GENOMIC DNA]</scope>
    <source>
        <strain evidence="4">MED-G158</strain>
    </source>
</reference>
<feature type="binding site" evidence="2">
    <location>
        <position position="236"/>
    </location>
    <ligand>
        <name>Mg(2+)</name>
        <dbReference type="ChEBI" id="CHEBI:18420"/>
        <label>5</label>
    </ligand>
</feature>
<keyword evidence="2" id="KW-0547">Nucleotide-binding</keyword>
<evidence type="ECO:0000313" key="5">
    <source>
        <dbReference type="Proteomes" id="UP000320404"/>
    </source>
</evidence>
<dbReference type="Proteomes" id="UP000320404">
    <property type="component" value="Unassembled WGS sequence"/>
</dbReference>
<proteinExistence type="inferred from homology"/>
<feature type="binding site" evidence="2">
    <location>
        <position position="124"/>
    </location>
    <ligand>
        <name>Mg(2+)</name>
        <dbReference type="ChEBI" id="CHEBI:18420"/>
        <label>1</label>
    </ligand>
</feature>
<evidence type="ECO:0000259" key="3">
    <source>
        <dbReference type="Pfam" id="PF00586"/>
    </source>
</evidence>
<dbReference type="CDD" id="cd02194">
    <property type="entry name" value="ThiL"/>
    <property type="match status" value="1"/>
</dbReference>
<comment type="function">
    <text evidence="2">Catalyzes the ATP-dependent phosphorylation of thiamine-monophosphate (TMP) to form thiamine-pyrophosphate (TPP), the active form of vitamin B1.</text>
</comment>
<feature type="binding site" evidence="2">
    <location>
        <begin position="123"/>
        <end position="124"/>
    </location>
    <ligand>
        <name>ATP</name>
        <dbReference type="ChEBI" id="CHEBI:30616"/>
    </ligand>
</feature>
<keyword evidence="2" id="KW-0067">ATP-binding</keyword>
<dbReference type="SUPFAM" id="SSF56042">
    <property type="entry name" value="PurM C-terminal domain-like"/>
    <property type="match status" value="1"/>
</dbReference>
<comment type="caution">
    <text evidence="2">Lacks conserved residue(s) required for the propagation of feature annotation.</text>
</comment>
<evidence type="ECO:0000256" key="1">
    <source>
        <dbReference type="ARBA" id="ARBA00022977"/>
    </source>
</evidence>
<comment type="caution">
    <text evidence="4">The sequence shown here is derived from an EMBL/GenBank/DDBJ whole genome shotgun (WGS) entry which is preliminary data.</text>
</comment>
<dbReference type="UniPathway" id="UPA00060">
    <property type="reaction ID" value="UER00142"/>
</dbReference>
<dbReference type="InterPro" id="IPR036921">
    <property type="entry name" value="PurM-like_N_sf"/>
</dbReference>
<feature type="binding site" evidence="2">
    <location>
        <position position="48"/>
    </location>
    <ligand>
        <name>Mg(2+)</name>
        <dbReference type="ChEBI" id="CHEBI:18420"/>
        <label>1</label>
    </ligand>
</feature>
<protein>
    <recommendedName>
        <fullName evidence="2">Thiamine-monophosphate kinase</fullName>
        <shortName evidence="2">TMP kinase</shortName>
        <shortName evidence="2">Thiamine-phosphate kinase</shortName>
        <ecNumber evidence="2">2.7.4.16</ecNumber>
    </recommendedName>
</protein>
<feature type="binding site" evidence="2">
    <location>
        <position position="235"/>
    </location>
    <ligand>
        <name>ATP</name>
        <dbReference type="ChEBI" id="CHEBI:30616"/>
    </ligand>
</feature>
<comment type="catalytic activity">
    <reaction evidence="2">
        <text>thiamine phosphate + ATP = thiamine diphosphate + ADP</text>
        <dbReference type="Rhea" id="RHEA:15913"/>
        <dbReference type="ChEBI" id="CHEBI:30616"/>
        <dbReference type="ChEBI" id="CHEBI:37575"/>
        <dbReference type="ChEBI" id="CHEBI:58937"/>
        <dbReference type="ChEBI" id="CHEBI:456216"/>
        <dbReference type="EC" id="2.7.4.16"/>
    </reaction>
</comment>
<feature type="binding site" evidence="2">
    <location>
        <position position="77"/>
    </location>
    <ligand>
        <name>Mg(2+)</name>
        <dbReference type="ChEBI" id="CHEBI:18420"/>
        <label>3</label>
    </ligand>
</feature>
<dbReference type="EC" id="2.7.4.16" evidence="2"/>
<feature type="binding site" evidence="2">
    <location>
        <position position="32"/>
    </location>
    <ligand>
        <name>Mg(2+)</name>
        <dbReference type="ChEBI" id="CHEBI:18420"/>
        <label>4</label>
    </ligand>
</feature>
<sequence>MSLSEFELIDRYFNSVFSQGLSPGISLGIGDDAAVISPRAGQQGCICTDVLVADVHFPAAADPSDIAQRALRVNLSDLAAMGATPVCFTLGLTLPAADEEWLSHFAAGLLAAASRFDCPLVGGDTTRGPLNIAITVYGEVPVGEALRRSGAREGDSVFVTGNLGKGRIALEALGLGKTGENIDGIEVIKGFKDIKISDMAPIHKDFLYRCFYQPEPRLTFAAAARQYINSAIDLSDGLYADLGHLARASGQAMHVDAGALPFAEAVIALTDSAQRQSAALFGGDDYEICFTAAVDSAPALEVIAAESEVVITCIGEVAAGTGVTVLDDGNIVSTEGNHGFDHFRGAEK</sequence>
<feature type="binding site" evidence="2">
    <location>
        <position position="233"/>
    </location>
    <ligand>
        <name>Mg(2+)</name>
        <dbReference type="ChEBI" id="CHEBI:18420"/>
        <label>3</label>
    </ligand>
</feature>
<keyword evidence="1 2" id="KW-0784">Thiamine biosynthesis</keyword>
<keyword evidence="2 4" id="KW-0418">Kinase</keyword>
<evidence type="ECO:0000256" key="2">
    <source>
        <dbReference type="HAMAP-Rule" id="MF_02128"/>
    </source>
</evidence>
<dbReference type="EMBL" id="SHAH01000018">
    <property type="protein sequence ID" value="RZO77172.1"/>
    <property type="molecule type" value="Genomic_DNA"/>
</dbReference>
<feature type="binding site" evidence="2">
    <location>
        <position position="77"/>
    </location>
    <ligand>
        <name>Mg(2+)</name>
        <dbReference type="ChEBI" id="CHEBI:18420"/>
        <label>2</label>
    </ligand>
</feature>
<dbReference type="NCBIfam" id="TIGR01379">
    <property type="entry name" value="thiL"/>
    <property type="match status" value="1"/>
</dbReference>
<dbReference type="GO" id="GO:0009228">
    <property type="term" value="P:thiamine biosynthetic process"/>
    <property type="evidence" value="ECO:0007669"/>
    <property type="project" value="UniProtKB-KW"/>
</dbReference>
<feature type="binding site" evidence="2">
    <location>
        <position position="56"/>
    </location>
    <ligand>
        <name>substrate</name>
    </ligand>
</feature>
<dbReference type="PIRSF" id="PIRSF005303">
    <property type="entry name" value="Thiam_monoph_kin"/>
    <property type="match status" value="1"/>
</dbReference>
<dbReference type="GO" id="GO:0005524">
    <property type="term" value="F:ATP binding"/>
    <property type="evidence" value="ECO:0007669"/>
    <property type="project" value="UniProtKB-UniRule"/>
</dbReference>
<feature type="binding site" evidence="2">
    <location>
        <position position="77"/>
    </location>
    <ligand>
        <name>Mg(2+)</name>
        <dbReference type="ChEBI" id="CHEBI:18420"/>
        <label>4</label>
    </ligand>
</feature>
<keyword evidence="2" id="KW-0460">Magnesium</keyword>
<dbReference type="InterPro" id="IPR006283">
    <property type="entry name" value="ThiL-like"/>
</dbReference>
<feature type="domain" description="PurM-like N-terminal" evidence="3">
    <location>
        <begin position="30"/>
        <end position="140"/>
    </location>
</feature>
<feature type="binding site" evidence="2">
    <location>
        <position position="32"/>
    </location>
    <ligand>
        <name>Mg(2+)</name>
        <dbReference type="ChEBI" id="CHEBI:18420"/>
        <label>3</label>
    </ligand>
</feature>